<evidence type="ECO:0000256" key="8">
    <source>
        <dbReference type="PROSITE-ProRule" id="PRU00221"/>
    </source>
</evidence>
<dbReference type="PANTHER" id="PTHR46042:SF1">
    <property type="entry name" value="DIPHTHINE METHYLTRANSFERASE"/>
    <property type="match status" value="1"/>
</dbReference>
<evidence type="ECO:0000256" key="3">
    <source>
        <dbReference type="ARBA" id="ARBA00022737"/>
    </source>
</evidence>
<dbReference type="Gene3D" id="2.130.10.10">
    <property type="entry name" value="YVTN repeat-like/Quinoprotein amine dehydrogenase"/>
    <property type="match status" value="1"/>
</dbReference>
<sequence length="356" mass="40362">MELGTIQTLYTFETEYSADSVEWCPHKPHQNLFVCANYQLIENEQTGNSSKRIGKLLVFLLDADNGLKLIQSMNTSAILDQKWCHNKVNDSSVLAVATADNKVDIYQLNEQPLELKLLTSCNINSNTPENLILSLDWSTGMSNSGKLEIVCSDSKGSLHILEFNDTLNLKESWYGHEFEAWIAGFYYYDTNIVFSGGDDSLFLKFDRRTGLEPVFKNKSHEAGVTSFHSNSTKEYLVASGSYDEKIRLWDIRKMKTELNLIKMPGTLWRLKWDPFQHDKLLAACMLGGVHVVDISAEQSEIIGSYYEHKNIAYGADWSYLDNDECDKHVGKTGQCIIGSCSFYDKLLCISKVDFNT</sequence>
<dbReference type="InterPro" id="IPR015943">
    <property type="entry name" value="WD40/YVTN_repeat-like_dom_sf"/>
</dbReference>
<gene>
    <name evidence="9" type="ORF">PHYEVI_LOCUS6633</name>
</gene>
<dbReference type="SUPFAM" id="SSF50978">
    <property type="entry name" value="WD40 repeat-like"/>
    <property type="match status" value="1"/>
</dbReference>
<dbReference type="PROSITE" id="PS50294">
    <property type="entry name" value="WD_REPEATS_REGION"/>
    <property type="match status" value="1"/>
</dbReference>
<evidence type="ECO:0000256" key="5">
    <source>
        <dbReference type="ARBA" id="ARBA00038092"/>
    </source>
</evidence>
<dbReference type="Pfam" id="PF00400">
    <property type="entry name" value="WD40"/>
    <property type="match status" value="1"/>
</dbReference>
<evidence type="ECO:0000256" key="6">
    <source>
        <dbReference type="ARBA" id="ARBA00039131"/>
    </source>
</evidence>
<evidence type="ECO:0000256" key="4">
    <source>
        <dbReference type="ARBA" id="ARBA00022801"/>
    </source>
</evidence>
<comment type="similarity">
    <text evidence="5">Belongs to the DPH7 family.</text>
</comment>
<dbReference type="GO" id="GO:0017183">
    <property type="term" value="P:protein histidyl modification to diphthamide"/>
    <property type="evidence" value="ECO:0007669"/>
    <property type="project" value="TreeGrafter"/>
</dbReference>
<comment type="pathway">
    <text evidence="1">Protein modification; peptidyl-diphthamide biosynthesis.</text>
</comment>
<evidence type="ECO:0000313" key="10">
    <source>
        <dbReference type="Proteomes" id="UP001153712"/>
    </source>
</evidence>
<dbReference type="SMART" id="SM00320">
    <property type="entry name" value="WD40"/>
    <property type="match status" value="2"/>
</dbReference>
<evidence type="ECO:0000256" key="2">
    <source>
        <dbReference type="ARBA" id="ARBA00022574"/>
    </source>
</evidence>
<dbReference type="InterPro" id="IPR019775">
    <property type="entry name" value="WD40_repeat_CS"/>
</dbReference>
<name>A0A9N9TNY9_PHYSR</name>
<keyword evidence="10" id="KW-1185">Reference proteome</keyword>
<dbReference type="GO" id="GO:0061685">
    <property type="term" value="F:diphthine methylesterase activity"/>
    <property type="evidence" value="ECO:0007669"/>
    <property type="project" value="UniProtKB-EC"/>
</dbReference>
<evidence type="ECO:0000313" key="9">
    <source>
        <dbReference type="EMBL" id="CAG9860278.1"/>
    </source>
</evidence>
<dbReference type="EC" id="3.1.1.97" evidence="6"/>
<dbReference type="PROSITE" id="PS50082">
    <property type="entry name" value="WD_REPEATS_2"/>
    <property type="match status" value="1"/>
</dbReference>
<keyword evidence="4" id="KW-0378">Hydrolase</keyword>
<organism evidence="9 10">
    <name type="scientific">Phyllotreta striolata</name>
    <name type="common">Striped flea beetle</name>
    <name type="synonym">Crioceris striolata</name>
    <dbReference type="NCBI Taxonomy" id="444603"/>
    <lineage>
        <taxon>Eukaryota</taxon>
        <taxon>Metazoa</taxon>
        <taxon>Ecdysozoa</taxon>
        <taxon>Arthropoda</taxon>
        <taxon>Hexapoda</taxon>
        <taxon>Insecta</taxon>
        <taxon>Pterygota</taxon>
        <taxon>Neoptera</taxon>
        <taxon>Endopterygota</taxon>
        <taxon>Coleoptera</taxon>
        <taxon>Polyphaga</taxon>
        <taxon>Cucujiformia</taxon>
        <taxon>Chrysomeloidea</taxon>
        <taxon>Chrysomelidae</taxon>
        <taxon>Galerucinae</taxon>
        <taxon>Alticini</taxon>
        <taxon>Phyllotreta</taxon>
    </lineage>
</organism>
<dbReference type="PANTHER" id="PTHR46042">
    <property type="entry name" value="DIPHTHINE METHYLTRANSFERASE"/>
    <property type="match status" value="1"/>
</dbReference>
<dbReference type="InterPro" id="IPR001680">
    <property type="entry name" value="WD40_rpt"/>
</dbReference>
<dbReference type="EMBL" id="OU900096">
    <property type="protein sequence ID" value="CAG9860278.1"/>
    <property type="molecule type" value="Genomic_DNA"/>
</dbReference>
<evidence type="ECO:0000256" key="7">
    <source>
        <dbReference type="ARBA" id="ARBA00047551"/>
    </source>
</evidence>
<dbReference type="GO" id="GO:0005737">
    <property type="term" value="C:cytoplasm"/>
    <property type="evidence" value="ECO:0007669"/>
    <property type="project" value="TreeGrafter"/>
</dbReference>
<dbReference type="PROSITE" id="PS00678">
    <property type="entry name" value="WD_REPEATS_1"/>
    <property type="match status" value="1"/>
</dbReference>
<feature type="repeat" description="WD" evidence="8">
    <location>
        <begin position="217"/>
        <end position="259"/>
    </location>
</feature>
<protein>
    <recommendedName>
        <fullName evidence="6">methylated diphthine methylhydrolase</fullName>
        <ecNumber evidence="6">3.1.1.97</ecNumber>
    </recommendedName>
</protein>
<dbReference type="Proteomes" id="UP001153712">
    <property type="component" value="Chromosome 3"/>
</dbReference>
<reference evidence="9" key="1">
    <citation type="submission" date="2022-01" db="EMBL/GenBank/DDBJ databases">
        <authorList>
            <person name="King R."/>
        </authorList>
    </citation>
    <scope>NUCLEOTIDE SEQUENCE</scope>
</reference>
<comment type="catalytic activity">
    <reaction evidence="7">
        <text>diphthine methyl ester-[translation elongation factor 2] + H2O = diphthine-[translation elongation factor 2] + methanol + H(+)</text>
        <dbReference type="Rhea" id="RHEA:42656"/>
        <dbReference type="Rhea" id="RHEA-COMP:10172"/>
        <dbReference type="Rhea" id="RHEA-COMP:10173"/>
        <dbReference type="ChEBI" id="CHEBI:15377"/>
        <dbReference type="ChEBI" id="CHEBI:15378"/>
        <dbReference type="ChEBI" id="CHEBI:17790"/>
        <dbReference type="ChEBI" id="CHEBI:79005"/>
        <dbReference type="ChEBI" id="CHEBI:82696"/>
        <dbReference type="EC" id="3.1.1.97"/>
    </reaction>
</comment>
<dbReference type="InterPro" id="IPR036322">
    <property type="entry name" value="WD40_repeat_dom_sf"/>
</dbReference>
<evidence type="ECO:0000256" key="1">
    <source>
        <dbReference type="ARBA" id="ARBA00005156"/>
    </source>
</evidence>
<dbReference type="InterPro" id="IPR052415">
    <property type="entry name" value="Diphthine_MTase"/>
</dbReference>
<dbReference type="AlphaFoldDB" id="A0A9N9TNY9"/>
<accession>A0A9N9TNY9</accession>
<keyword evidence="3" id="KW-0677">Repeat</keyword>
<keyword evidence="2 8" id="KW-0853">WD repeat</keyword>
<proteinExistence type="inferred from homology"/>
<dbReference type="OrthoDB" id="1930760at2759"/>